<dbReference type="InterPro" id="IPR015341">
    <property type="entry name" value="Glyco_hydro_38_cen"/>
</dbReference>
<feature type="domain" description="Glycoside hydrolase family 38 central" evidence="12">
    <location>
        <begin position="443"/>
        <end position="518"/>
    </location>
</feature>
<dbReference type="InterPro" id="IPR011682">
    <property type="entry name" value="Glyco_hydro_38_C"/>
</dbReference>
<evidence type="ECO:0000256" key="4">
    <source>
        <dbReference type="ARBA" id="ARBA00022723"/>
    </source>
</evidence>
<dbReference type="InterPro" id="IPR011013">
    <property type="entry name" value="Gal_mutarotase_sf_dom"/>
</dbReference>
<sequence length="1082" mass="123011">MNFYFRLCEQALYSTRQSNSHENSHAISTRLRTFYFIFMTTIFTVVTLLPYRITALSKLLTTNTAKMRSCSSMALEWTCYFMVFLNASMVIKLCQVLLLSACFVSIQCACSWDSCNPVSNDPKMINVHLVPHTHDDLGWLKTVDQYYYGSVSRITRVGVQYIYNTVIQELMYNSSRRFSFAETGFLWRWWISHSPQDQDKLRQLIQNGQLEMIGGGWTQNDEAAAHYVDIIDQMTLGLRTLTDMFGDCGKPQAAWQIDPFGHSREMASIFAQMGYTSLSFARLHYAERDVRLKNKSMEMIWNTSEDLKTSLFTGAFYKYDYNPPDGFCFDVTCGDDPIQDNPDLGDYNAKQKIDQFLDHANAQMTNNIMLLMGSDFHYTDANMWYVNMDKIIQHVNERNINVTVFYSTPSCYYKAVQNYAQAQKLTWPQKDDDFFPYANRNHSYWTGYFTSRPAYKGMIRDASALMQLTKALGVMGNLGQNDTAAIQLENMASGLAQHHDSVTGTAKQVVTYDYQMQLHRGMFQANQIIGSFLGRMMAGDNSTSPNPVNANLCFIANETVCEASVNNPSFQVSVFNTRSRWANETIRIPYYFGNATVKGPGAGNYEIKKSFQIQTLTKSSTQYAPYELHFQVQIPPYGFSTYSIDSSSSKDSVRARKAHKVLATTTMENQYIVLTFDDSGALSQLKDKATNQVHNLQQQFMQYFGMDDQAPWHQPSGAYIFRPNASDPVDLGKPTHAEFSDGPLVKEMRQQFGSWIYQTIRLRMDKPYVEFDWVVGPIPTDAGFLRKANTSREIVTRYSTDIQNGDMFYTDSSGRQMLKRQRNYAPTYTYQNTEPAAANYYPLTNRIFIKDDKSQMTVLLDRAEGGTAHAGNIEIMLHRRCFFDDHYGVDEALNEPGKDGKGLVVRGSHYLVFGDPKTAASVHRPLAVDVFHKPVVSYLAKGTNTQAITQYSGLTASLPDNVHILTLEKWTDSSVLLRLEHIFQSDEDDQLSKPVTVDFGKLFTTFDVTSVKELMLGANRNATTSQIKRMLRVQKGGTIYAAFNFEKNFSDVLPTEPHANSDIRVGNQLENPASSRIKHNLV</sequence>
<dbReference type="AlphaFoldDB" id="A0A2A2JV08"/>
<dbReference type="GO" id="GO:0005764">
    <property type="term" value="C:lysosome"/>
    <property type="evidence" value="ECO:0007669"/>
    <property type="project" value="TreeGrafter"/>
</dbReference>
<comment type="similarity">
    <text evidence="2 10">Belongs to the glycosyl hydrolase 38 family.</text>
</comment>
<dbReference type="FunFam" id="1.20.1270.50:FF:000002">
    <property type="entry name" value="Alpha-mannosidase"/>
    <property type="match status" value="1"/>
</dbReference>
<dbReference type="GO" id="GO:0006013">
    <property type="term" value="P:mannose metabolic process"/>
    <property type="evidence" value="ECO:0007669"/>
    <property type="project" value="InterPro"/>
</dbReference>
<dbReference type="PANTHER" id="PTHR11607:SF3">
    <property type="entry name" value="LYSOSOMAL ALPHA-MANNOSIDASE"/>
    <property type="match status" value="1"/>
</dbReference>
<dbReference type="InterPro" id="IPR000602">
    <property type="entry name" value="Glyco_hydro_38_N"/>
</dbReference>
<dbReference type="EMBL" id="LIAE01010209">
    <property type="protein sequence ID" value="PAV65409.1"/>
    <property type="molecule type" value="Genomic_DNA"/>
</dbReference>
<evidence type="ECO:0000256" key="6">
    <source>
        <dbReference type="ARBA" id="ARBA00022833"/>
    </source>
</evidence>
<dbReference type="InterPro" id="IPR013780">
    <property type="entry name" value="Glyco_hydro_b"/>
</dbReference>
<keyword evidence="9 10" id="KW-0326">Glycosidase</keyword>
<dbReference type="SMART" id="SM00872">
    <property type="entry name" value="Alpha-mann_mid"/>
    <property type="match status" value="1"/>
</dbReference>
<evidence type="ECO:0000256" key="2">
    <source>
        <dbReference type="ARBA" id="ARBA00009792"/>
    </source>
</evidence>
<evidence type="ECO:0000256" key="5">
    <source>
        <dbReference type="ARBA" id="ARBA00022801"/>
    </source>
</evidence>
<dbReference type="InterPro" id="IPR037094">
    <property type="entry name" value="Glyco_hydro_38_cen_sf"/>
</dbReference>
<dbReference type="InterPro" id="IPR050843">
    <property type="entry name" value="Glycosyl_Hydrlase_38"/>
</dbReference>
<dbReference type="Pfam" id="PF09261">
    <property type="entry name" value="Alpha-mann_mid"/>
    <property type="match status" value="1"/>
</dbReference>
<dbReference type="GO" id="GO:0030246">
    <property type="term" value="F:carbohydrate binding"/>
    <property type="evidence" value="ECO:0007669"/>
    <property type="project" value="InterPro"/>
</dbReference>
<keyword evidence="4 10" id="KW-0479">Metal-binding</keyword>
<keyword evidence="11" id="KW-0812">Transmembrane</keyword>
<feature type="transmembrane region" description="Helical" evidence="11">
    <location>
        <begin position="74"/>
        <end position="98"/>
    </location>
</feature>
<evidence type="ECO:0000313" key="13">
    <source>
        <dbReference type="EMBL" id="PAV65409.1"/>
    </source>
</evidence>
<dbReference type="Pfam" id="PF07748">
    <property type="entry name" value="Glyco_hydro_38C"/>
    <property type="match status" value="1"/>
</dbReference>
<comment type="catalytic activity">
    <reaction evidence="1">
        <text>Hydrolysis of terminal, non-reducing alpha-D-mannose residues in alpha-D-mannosides.</text>
        <dbReference type="EC" id="3.2.1.24"/>
    </reaction>
</comment>
<dbReference type="Gene3D" id="2.60.40.1180">
    <property type="entry name" value="Golgi alpha-mannosidase II"/>
    <property type="match status" value="1"/>
</dbReference>
<dbReference type="InterPro" id="IPR028995">
    <property type="entry name" value="Glyco_hydro_57/38_cen_sf"/>
</dbReference>
<dbReference type="GO" id="GO:0046872">
    <property type="term" value="F:metal ion binding"/>
    <property type="evidence" value="ECO:0007669"/>
    <property type="project" value="UniProtKB-KW"/>
</dbReference>
<keyword evidence="8" id="KW-0325">Glycoprotein</keyword>
<dbReference type="Pfam" id="PF01074">
    <property type="entry name" value="Glyco_hydro_38N"/>
    <property type="match status" value="1"/>
</dbReference>
<evidence type="ECO:0000259" key="12">
    <source>
        <dbReference type="SMART" id="SM00872"/>
    </source>
</evidence>
<keyword evidence="7" id="KW-1015">Disulfide bond</keyword>
<evidence type="ECO:0000256" key="8">
    <source>
        <dbReference type="ARBA" id="ARBA00023180"/>
    </source>
</evidence>
<dbReference type="Proteomes" id="UP000218231">
    <property type="component" value="Unassembled WGS sequence"/>
</dbReference>
<dbReference type="Pfam" id="PF17677">
    <property type="entry name" value="Glyco_hydro38C2"/>
    <property type="match status" value="1"/>
</dbReference>
<protein>
    <recommendedName>
        <fullName evidence="3 10">Alpha-mannosidase</fullName>
        <ecNumber evidence="10">3.2.1.-</ecNumber>
    </recommendedName>
</protein>
<keyword evidence="6 10" id="KW-0862">Zinc</keyword>
<evidence type="ECO:0000256" key="9">
    <source>
        <dbReference type="ARBA" id="ARBA00023295"/>
    </source>
</evidence>
<evidence type="ECO:0000256" key="10">
    <source>
        <dbReference type="RuleBase" id="RU361199"/>
    </source>
</evidence>
<dbReference type="InterPro" id="IPR027291">
    <property type="entry name" value="Glyco_hydro_38_N_sf"/>
</dbReference>
<dbReference type="Gene3D" id="2.60.40.1360">
    <property type="match status" value="1"/>
</dbReference>
<gene>
    <name evidence="13" type="ORF">WR25_19322</name>
</gene>
<keyword evidence="14" id="KW-1185">Reference proteome</keyword>
<dbReference type="SUPFAM" id="SSF88688">
    <property type="entry name" value="Families 57/38 glycoside transferase middle domain"/>
    <property type="match status" value="1"/>
</dbReference>
<evidence type="ECO:0000256" key="11">
    <source>
        <dbReference type="SAM" id="Phobius"/>
    </source>
</evidence>
<comment type="caution">
    <text evidence="13">The sequence shown here is derived from an EMBL/GenBank/DDBJ whole genome shotgun (WGS) entry which is preliminary data.</text>
</comment>
<dbReference type="Gene3D" id="1.20.1270.50">
    <property type="entry name" value="Glycoside hydrolase family 38, central domain"/>
    <property type="match status" value="2"/>
</dbReference>
<dbReference type="FunFam" id="3.20.110.10:FF:000001">
    <property type="entry name" value="Alpha-mannosidase"/>
    <property type="match status" value="1"/>
</dbReference>
<dbReference type="PANTHER" id="PTHR11607">
    <property type="entry name" value="ALPHA-MANNOSIDASE"/>
    <property type="match status" value="1"/>
</dbReference>
<proteinExistence type="inferred from homology"/>
<keyword evidence="11" id="KW-1133">Transmembrane helix</keyword>
<reference evidence="13 14" key="1">
    <citation type="journal article" date="2017" name="Curr. Biol.">
        <title>Genome architecture and evolution of a unichromosomal asexual nematode.</title>
        <authorList>
            <person name="Fradin H."/>
            <person name="Zegar C."/>
            <person name="Gutwein M."/>
            <person name="Lucas J."/>
            <person name="Kovtun M."/>
            <person name="Corcoran D."/>
            <person name="Baugh L.R."/>
            <person name="Kiontke K."/>
            <person name="Gunsalus K."/>
            <person name="Fitch D.H."/>
            <person name="Piano F."/>
        </authorList>
    </citation>
    <scope>NUCLEOTIDE SEQUENCE [LARGE SCALE GENOMIC DNA]</scope>
    <source>
        <strain evidence="13">PF1309</strain>
    </source>
</reference>
<keyword evidence="11" id="KW-0472">Membrane</keyword>
<dbReference type="OrthoDB" id="2016903at2759"/>
<evidence type="ECO:0000256" key="1">
    <source>
        <dbReference type="ARBA" id="ARBA00000365"/>
    </source>
</evidence>
<dbReference type="STRING" id="2018661.A0A2A2JV08"/>
<dbReference type="FunFam" id="2.70.98.30:FF:000003">
    <property type="entry name" value="Alpha-mannosidase"/>
    <property type="match status" value="1"/>
</dbReference>
<comment type="cofactor">
    <cofactor evidence="10">
        <name>Zn(2+)</name>
        <dbReference type="ChEBI" id="CHEBI:29105"/>
    </cofactor>
    <text evidence="10">Binds 1 zinc ion per subunit.</text>
</comment>
<dbReference type="InterPro" id="IPR011330">
    <property type="entry name" value="Glyco_hydro/deAcase_b/a-brl"/>
</dbReference>
<dbReference type="InterPro" id="IPR041147">
    <property type="entry name" value="GH38_C"/>
</dbReference>
<name>A0A2A2JV08_9BILA</name>
<accession>A0A2A2JV08</accession>
<keyword evidence="5 10" id="KW-0378">Hydrolase</keyword>
<dbReference type="SUPFAM" id="SSF88713">
    <property type="entry name" value="Glycoside hydrolase/deacetylase"/>
    <property type="match status" value="1"/>
</dbReference>
<dbReference type="Gene3D" id="2.70.98.30">
    <property type="entry name" value="Golgi alpha-mannosidase II, domain 4"/>
    <property type="match status" value="1"/>
</dbReference>
<organism evidence="13 14">
    <name type="scientific">Diploscapter pachys</name>
    <dbReference type="NCBI Taxonomy" id="2018661"/>
    <lineage>
        <taxon>Eukaryota</taxon>
        <taxon>Metazoa</taxon>
        <taxon>Ecdysozoa</taxon>
        <taxon>Nematoda</taxon>
        <taxon>Chromadorea</taxon>
        <taxon>Rhabditida</taxon>
        <taxon>Rhabditina</taxon>
        <taxon>Rhabditomorpha</taxon>
        <taxon>Rhabditoidea</taxon>
        <taxon>Rhabditidae</taxon>
        <taxon>Diploscapter</taxon>
    </lineage>
</organism>
<evidence type="ECO:0000256" key="3">
    <source>
        <dbReference type="ARBA" id="ARBA00012752"/>
    </source>
</evidence>
<evidence type="ECO:0000256" key="7">
    <source>
        <dbReference type="ARBA" id="ARBA00023157"/>
    </source>
</evidence>
<dbReference type="EC" id="3.2.1.-" evidence="10"/>
<dbReference type="Gene3D" id="3.20.110.10">
    <property type="entry name" value="Glycoside hydrolase 38, N terminal domain"/>
    <property type="match status" value="1"/>
</dbReference>
<feature type="transmembrane region" description="Helical" evidence="11">
    <location>
        <begin position="34"/>
        <end position="53"/>
    </location>
</feature>
<evidence type="ECO:0000313" key="14">
    <source>
        <dbReference type="Proteomes" id="UP000218231"/>
    </source>
</evidence>
<dbReference type="SUPFAM" id="SSF74650">
    <property type="entry name" value="Galactose mutarotase-like"/>
    <property type="match status" value="1"/>
</dbReference>
<dbReference type="GO" id="GO:0004559">
    <property type="term" value="F:alpha-mannosidase activity"/>
    <property type="evidence" value="ECO:0007669"/>
    <property type="project" value="UniProtKB-EC"/>
</dbReference>
<dbReference type="CDD" id="cd10810">
    <property type="entry name" value="GH38N_AMII_LAM_like"/>
    <property type="match status" value="1"/>
</dbReference>